<dbReference type="InterPro" id="IPR040079">
    <property type="entry name" value="Glutathione_S-Trfase"/>
</dbReference>
<dbReference type="PANTHER" id="PTHR44051:SF19">
    <property type="entry name" value="DISULFIDE-BOND OXIDOREDUCTASE YFCG"/>
    <property type="match status" value="1"/>
</dbReference>
<organism evidence="6 7">
    <name type="scientific">Sphingobium chlorophenolicum L-1</name>
    <dbReference type="NCBI Taxonomy" id="690566"/>
    <lineage>
        <taxon>Bacteria</taxon>
        <taxon>Pseudomonadati</taxon>
        <taxon>Pseudomonadota</taxon>
        <taxon>Alphaproteobacteria</taxon>
        <taxon>Sphingomonadales</taxon>
        <taxon>Sphingomonadaceae</taxon>
        <taxon>Sphingobium</taxon>
    </lineage>
</organism>
<feature type="domain" description="GST C-terminal" evidence="5">
    <location>
        <begin position="86"/>
        <end position="207"/>
    </location>
</feature>
<dbReference type="KEGG" id="sch:Sphch_4048"/>
<dbReference type="SFLD" id="SFLDG01150">
    <property type="entry name" value="Main.1:_Beta-like"/>
    <property type="match status" value="1"/>
</dbReference>
<keyword evidence="7" id="KW-1185">Reference proteome</keyword>
<dbReference type="GO" id="GO:0016740">
    <property type="term" value="F:transferase activity"/>
    <property type="evidence" value="ECO:0007669"/>
    <property type="project" value="UniProtKB-KW"/>
</dbReference>
<dbReference type="EMBL" id="CP002799">
    <property type="protein sequence ID" value="AEG51627.1"/>
    <property type="molecule type" value="Genomic_DNA"/>
</dbReference>
<dbReference type="InterPro" id="IPR004045">
    <property type="entry name" value="Glutathione_S-Trfase_N"/>
</dbReference>
<dbReference type="Proteomes" id="UP000007150">
    <property type="component" value="Chromosome 2"/>
</dbReference>
<dbReference type="PROSITE" id="PS50405">
    <property type="entry name" value="GST_CTER"/>
    <property type="match status" value="1"/>
</dbReference>
<dbReference type="InterPro" id="IPR004046">
    <property type="entry name" value="GST_C"/>
</dbReference>
<dbReference type="InterPro" id="IPR036249">
    <property type="entry name" value="Thioredoxin-like_sf"/>
</dbReference>
<proteinExistence type="inferred from homology"/>
<keyword evidence="2 6" id="KW-0808">Transferase</keyword>
<protein>
    <submittedName>
        <fullName evidence="6">Glutathione S-transferase domain protein</fullName>
    </submittedName>
</protein>
<dbReference type="CDD" id="cd03047">
    <property type="entry name" value="GST_N_2"/>
    <property type="match status" value="1"/>
</dbReference>
<dbReference type="InterPro" id="IPR036282">
    <property type="entry name" value="Glutathione-S-Trfase_C_sf"/>
</dbReference>
<dbReference type="SUPFAM" id="SSF47616">
    <property type="entry name" value="GST C-terminal domain-like"/>
    <property type="match status" value="1"/>
</dbReference>
<dbReference type="SFLD" id="SFLDS00019">
    <property type="entry name" value="Glutathione_Transferase_(cytos"/>
    <property type="match status" value="1"/>
</dbReference>
<evidence type="ECO:0000256" key="2">
    <source>
        <dbReference type="ARBA" id="ARBA00022679"/>
    </source>
</evidence>
<dbReference type="Pfam" id="PF02798">
    <property type="entry name" value="GST_N"/>
    <property type="match status" value="1"/>
</dbReference>
<evidence type="ECO:0000256" key="3">
    <source>
        <dbReference type="RuleBase" id="RU003494"/>
    </source>
</evidence>
<dbReference type="HOGENOM" id="CLU_011226_6_2_5"/>
<dbReference type="RefSeq" id="WP_013849850.1">
    <property type="nucleotide sequence ID" value="NC_015594.1"/>
</dbReference>
<dbReference type="SFLD" id="SFLDG00358">
    <property type="entry name" value="Main_(cytGST)"/>
    <property type="match status" value="1"/>
</dbReference>
<accession>F6F297</accession>
<evidence type="ECO:0000259" key="4">
    <source>
        <dbReference type="PROSITE" id="PS50404"/>
    </source>
</evidence>
<evidence type="ECO:0000313" key="7">
    <source>
        <dbReference type="Proteomes" id="UP000007150"/>
    </source>
</evidence>
<dbReference type="SUPFAM" id="SSF52833">
    <property type="entry name" value="Thioredoxin-like"/>
    <property type="match status" value="1"/>
</dbReference>
<dbReference type="PROSITE" id="PS50404">
    <property type="entry name" value="GST_NTER"/>
    <property type="match status" value="1"/>
</dbReference>
<dbReference type="STRING" id="690566.Sphch_4048"/>
<dbReference type="Gene3D" id="3.40.30.10">
    <property type="entry name" value="Glutaredoxin"/>
    <property type="match status" value="1"/>
</dbReference>
<dbReference type="Gene3D" id="1.20.1050.10">
    <property type="match status" value="1"/>
</dbReference>
<dbReference type="PANTHER" id="PTHR44051">
    <property type="entry name" value="GLUTATHIONE S-TRANSFERASE-RELATED"/>
    <property type="match status" value="1"/>
</dbReference>
<evidence type="ECO:0000256" key="1">
    <source>
        <dbReference type="ARBA" id="ARBA00007409"/>
    </source>
</evidence>
<gene>
    <name evidence="6" type="ORF">Sphch_4048</name>
</gene>
<feature type="domain" description="GST N-terminal" evidence="4">
    <location>
        <begin position="1"/>
        <end position="81"/>
    </location>
</feature>
<dbReference type="AlphaFoldDB" id="F6F297"/>
<sequence length="207" mass="23604">MLKILGRRTSANVQKLLWQLVEMGIPFEREDYGGEYGGNKSEDFLRLNPNGVVPTLIDGDAVIWESNTILRYVANRYGPTPLYPADAAARADCERWMDWQLGTLNLTMTPLYIALIRTPAEKRDMAALERLEDKAEELFALLDRALADRDYLGGHTLTLGDIANGMFAYRWYELPVRRGGPKPNLKRWYDRLTGRPGFQQHIMIGLS</sequence>
<evidence type="ECO:0000259" key="5">
    <source>
        <dbReference type="PROSITE" id="PS50405"/>
    </source>
</evidence>
<evidence type="ECO:0000313" key="6">
    <source>
        <dbReference type="EMBL" id="AEG51627.1"/>
    </source>
</evidence>
<name>F6F297_SPHCR</name>
<dbReference type="FunFam" id="3.40.30.10:FF:000039">
    <property type="entry name" value="Glutathione S-transferase domain"/>
    <property type="match status" value="1"/>
</dbReference>
<dbReference type="Pfam" id="PF00043">
    <property type="entry name" value="GST_C"/>
    <property type="match status" value="1"/>
</dbReference>
<dbReference type="InterPro" id="IPR010987">
    <property type="entry name" value="Glutathione-S-Trfase_C-like"/>
</dbReference>
<comment type="similarity">
    <text evidence="1 3">Belongs to the GST superfamily.</text>
</comment>
<reference evidence="6 7" key="1">
    <citation type="submission" date="2011-05" db="EMBL/GenBank/DDBJ databases">
        <title>Complete sequence of chromosome 2 of Sphingobium chlorophenolicum L-1.</title>
        <authorList>
            <consortium name="US DOE Joint Genome Institute"/>
            <person name="Lucas S."/>
            <person name="Han J."/>
            <person name="Lapidus A."/>
            <person name="Cheng J.-F."/>
            <person name="Goodwin L."/>
            <person name="Pitluck S."/>
            <person name="Peters L."/>
            <person name="Daligault H."/>
            <person name="Han C."/>
            <person name="Tapia R."/>
            <person name="Land M."/>
            <person name="Hauser L."/>
            <person name="Kyrpides N."/>
            <person name="Ivanova N."/>
            <person name="Pagani I."/>
            <person name="Turner P."/>
            <person name="Copley S."/>
            <person name="Woyke T."/>
        </authorList>
    </citation>
    <scope>NUCLEOTIDE SEQUENCE [LARGE SCALE GENOMIC DNA]</scope>
    <source>
        <strain evidence="6 7">L-1</strain>
    </source>
</reference>